<evidence type="ECO:0000256" key="5">
    <source>
        <dbReference type="ARBA" id="ARBA00023065"/>
    </source>
</evidence>
<feature type="transmembrane region" description="Helical" evidence="7">
    <location>
        <begin position="233"/>
        <end position="262"/>
    </location>
</feature>
<dbReference type="GO" id="GO:0016020">
    <property type="term" value="C:membrane"/>
    <property type="evidence" value="ECO:0007669"/>
    <property type="project" value="UniProtKB-SubCell"/>
</dbReference>
<organism evidence="9">
    <name type="scientific">Streptomyces auratus AGR0001</name>
    <dbReference type="NCBI Taxonomy" id="1160718"/>
    <lineage>
        <taxon>Bacteria</taxon>
        <taxon>Bacillati</taxon>
        <taxon>Actinomycetota</taxon>
        <taxon>Actinomycetes</taxon>
        <taxon>Kitasatosporales</taxon>
        <taxon>Streptomycetaceae</taxon>
        <taxon>Streptomyces</taxon>
    </lineage>
</organism>
<comment type="subcellular location">
    <subcellularLocation>
        <location evidence="1">Membrane</location>
        <topology evidence="1">Multi-pass membrane protein</topology>
    </subcellularLocation>
</comment>
<keyword evidence="2" id="KW-0813">Transport</keyword>
<feature type="transmembrane region" description="Helical" evidence="7">
    <location>
        <begin position="66"/>
        <end position="86"/>
    </location>
</feature>
<dbReference type="InterPro" id="IPR038770">
    <property type="entry name" value="Na+/solute_symporter_sf"/>
</dbReference>
<dbReference type="PANTHER" id="PTHR32468">
    <property type="entry name" value="CATION/H + ANTIPORTER"/>
    <property type="match status" value="1"/>
</dbReference>
<keyword evidence="6 7" id="KW-0472">Membrane</keyword>
<reference evidence="9" key="1">
    <citation type="journal article" date="2012" name="J. Bacteriol.">
        <title>Genome Sequence of Streptomyces auratus Strain AGR0001, a Phoslactomycin-Producing Actinomycete.</title>
        <authorList>
            <person name="Han X."/>
            <person name="Li M."/>
            <person name="Ding Z."/>
            <person name="Zhao J."/>
            <person name="Ji K."/>
            <person name="Wen M."/>
            <person name="Lu T."/>
        </authorList>
    </citation>
    <scope>NUCLEOTIDE SEQUENCE [LARGE SCALE GENOMIC DNA]</scope>
    <source>
        <strain evidence="9">AGR0001</strain>
    </source>
</reference>
<dbReference type="GO" id="GO:0015297">
    <property type="term" value="F:antiporter activity"/>
    <property type="evidence" value="ECO:0007669"/>
    <property type="project" value="InterPro"/>
</dbReference>
<dbReference type="Pfam" id="PF00999">
    <property type="entry name" value="Na_H_Exchanger"/>
    <property type="match status" value="1"/>
</dbReference>
<dbReference type="PANTHER" id="PTHR32468:SF0">
    <property type="entry name" value="K(+)_H(+) ANTIPORTER 1"/>
    <property type="match status" value="1"/>
</dbReference>
<evidence type="ECO:0000256" key="2">
    <source>
        <dbReference type="ARBA" id="ARBA00022448"/>
    </source>
</evidence>
<dbReference type="GO" id="GO:1902600">
    <property type="term" value="P:proton transmembrane transport"/>
    <property type="evidence" value="ECO:0007669"/>
    <property type="project" value="InterPro"/>
</dbReference>
<feature type="domain" description="Cation/H+ exchanger transmembrane" evidence="8">
    <location>
        <begin position="19"/>
        <end position="393"/>
    </location>
</feature>
<keyword evidence="4 7" id="KW-1133">Transmembrane helix</keyword>
<dbReference type="PATRIC" id="fig|1160718.3.peg.846"/>
<dbReference type="AlphaFoldDB" id="J2K689"/>
<proteinExistence type="predicted"/>
<feature type="transmembrane region" description="Helical" evidence="7">
    <location>
        <begin position="130"/>
        <end position="149"/>
    </location>
</feature>
<dbReference type="RefSeq" id="WP_006602402.1">
    <property type="nucleotide sequence ID" value="NZ_CP072931.1"/>
</dbReference>
<dbReference type="EMBL" id="AJGV01000033">
    <property type="protein sequence ID" value="EJJ08328.1"/>
    <property type="molecule type" value="Genomic_DNA"/>
</dbReference>
<evidence type="ECO:0000256" key="4">
    <source>
        <dbReference type="ARBA" id="ARBA00022989"/>
    </source>
</evidence>
<evidence type="ECO:0000256" key="6">
    <source>
        <dbReference type="ARBA" id="ARBA00023136"/>
    </source>
</evidence>
<sequence>MTELNAAILFADLSLILVMARVAGRIAHRLGQPAVIGEIVGGLLLGPTLFQGALAHTLFPTDIRPYLSALANLGLVLFMFVVGYEVDFGRLRGCGRIAVGTVLGSAVVPFALGALLALHLLRERHPASRAGFILFIAVAVSVTAFPVLARILTDRRMSGTWLGTIALSSAAVCDLVAWSALAAVQVLAGTAGQSPWWVLLIVPYAVVLITRGRPLLERALRGGGPEGPASAGSLAVVLIGLLVSAAVTQALGLHFVLGAFLFGLVMPRGEGTGLKDVLLPRVQFTTTLLLPVYFIVAGLNVDLSRIGASGLWDLGLILAVAVTGKFAGTWLGARSQGLPARRSAVLATLMNTRGLTELIALSVGLQIGLLDGGLYSEMVVMAVVTTVMTGPLLRCFARPGDREPVRQE</sequence>
<evidence type="ECO:0000256" key="3">
    <source>
        <dbReference type="ARBA" id="ARBA00022692"/>
    </source>
</evidence>
<accession>J2K689</accession>
<dbReference type="eggNOG" id="COG0475">
    <property type="taxonomic scope" value="Bacteria"/>
</dbReference>
<name>J2K689_9ACTN</name>
<evidence type="ECO:0000313" key="9">
    <source>
        <dbReference type="EMBL" id="EJJ08328.1"/>
    </source>
</evidence>
<comment type="caution">
    <text evidence="9">The sequence shown here is derived from an EMBL/GenBank/DDBJ whole genome shotgun (WGS) entry which is preliminary data.</text>
</comment>
<feature type="transmembrane region" description="Helical" evidence="7">
    <location>
        <begin position="161"/>
        <end position="188"/>
    </location>
</feature>
<keyword evidence="3 7" id="KW-0812">Transmembrane</keyword>
<feature type="transmembrane region" description="Helical" evidence="7">
    <location>
        <begin position="98"/>
        <end position="118"/>
    </location>
</feature>
<feature type="transmembrane region" description="Helical" evidence="7">
    <location>
        <begin position="194"/>
        <end position="212"/>
    </location>
</feature>
<gene>
    <name evidence="9" type="ORF">SU9_04101</name>
</gene>
<evidence type="ECO:0000256" key="7">
    <source>
        <dbReference type="SAM" id="Phobius"/>
    </source>
</evidence>
<feature type="transmembrane region" description="Helical" evidence="7">
    <location>
        <begin position="282"/>
        <end position="299"/>
    </location>
</feature>
<keyword evidence="5" id="KW-0406">Ion transport</keyword>
<dbReference type="InterPro" id="IPR006153">
    <property type="entry name" value="Cation/H_exchanger_TM"/>
</dbReference>
<evidence type="ECO:0000256" key="1">
    <source>
        <dbReference type="ARBA" id="ARBA00004141"/>
    </source>
</evidence>
<dbReference type="InterPro" id="IPR050794">
    <property type="entry name" value="CPA2_transporter"/>
</dbReference>
<feature type="transmembrane region" description="Helical" evidence="7">
    <location>
        <begin position="35"/>
        <end position="54"/>
    </location>
</feature>
<dbReference type="HOGENOM" id="CLU_005126_7_0_11"/>
<dbReference type="STRING" id="1160718.SU9_04101"/>
<feature type="transmembrane region" description="Helical" evidence="7">
    <location>
        <begin position="378"/>
        <end position="397"/>
    </location>
</feature>
<dbReference type="Gene3D" id="1.20.1530.20">
    <property type="match status" value="1"/>
</dbReference>
<evidence type="ECO:0000259" key="8">
    <source>
        <dbReference type="Pfam" id="PF00999"/>
    </source>
</evidence>
<feature type="transmembrane region" description="Helical" evidence="7">
    <location>
        <begin position="6"/>
        <end position="23"/>
    </location>
</feature>
<protein>
    <submittedName>
        <fullName evidence="9">Sodium/hydrogen exchanger</fullName>
    </submittedName>
</protein>
<feature type="transmembrane region" description="Helical" evidence="7">
    <location>
        <begin position="311"/>
        <end position="333"/>
    </location>
</feature>